<dbReference type="GO" id="GO:0016853">
    <property type="term" value="F:isomerase activity"/>
    <property type="evidence" value="ECO:0007669"/>
    <property type="project" value="UniProtKB-KW"/>
</dbReference>
<reference evidence="1 2" key="1">
    <citation type="submission" date="2020-08" db="EMBL/GenBank/DDBJ databases">
        <title>Genomic Encyclopedia of Type Strains, Phase IV (KMG-IV): sequencing the most valuable type-strain genomes for metagenomic binning, comparative biology and taxonomic classification.</title>
        <authorList>
            <person name="Goeker M."/>
        </authorList>
    </citation>
    <scope>NUCLEOTIDE SEQUENCE [LARGE SCALE GENOMIC DNA]</scope>
    <source>
        <strain evidence="1 2">DSM 19612</strain>
    </source>
</reference>
<name>A0A841Q246_9BACI</name>
<keyword evidence="1" id="KW-0238">DNA-binding</keyword>
<keyword evidence="2" id="KW-1185">Reference proteome</keyword>
<protein>
    <submittedName>
        <fullName evidence="1">SsDNA-binding Zn-finger/Zn-ribbon topoisomerase 1</fullName>
    </submittedName>
</protein>
<dbReference type="AlphaFoldDB" id="A0A841Q246"/>
<organism evidence="1 2">
    <name type="scientific">Salirhabdus euzebyi</name>
    <dbReference type="NCBI Taxonomy" id="394506"/>
    <lineage>
        <taxon>Bacteria</taxon>
        <taxon>Bacillati</taxon>
        <taxon>Bacillota</taxon>
        <taxon>Bacilli</taxon>
        <taxon>Bacillales</taxon>
        <taxon>Bacillaceae</taxon>
        <taxon>Salirhabdus</taxon>
    </lineage>
</organism>
<comment type="caution">
    <text evidence="1">The sequence shown here is derived from an EMBL/GenBank/DDBJ whole genome shotgun (WGS) entry which is preliminary data.</text>
</comment>
<proteinExistence type="predicted"/>
<dbReference type="EMBL" id="JACHGH010000003">
    <property type="protein sequence ID" value="MBB6452653.1"/>
    <property type="molecule type" value="Genomic_DNA"/>
</dbReference>
<dbReference type="Proteomes" id="UP000581688">
    <property type="component" value="Unassembled WGS sequence"/>
</dbReference>
<evidence type="ECO:0000313" key="2">
    <source>
        <dbReference type="Proteomes" id="UP000581688"/>
    </source>
</evidence>
<accession>A0A841Q246</accession>
<sequence>MDVNCPKCHSVMTKAKLDNHPIRVYKADVQPSAETISGVKSCNVCPDCGYIELYATNPEKIKGKIH</sequence>
<keyword evidence="1" id="KW-0413">Isomerase</keyword>
<evidence type="ECO:0000313" key="1">
    <source>
        <dbReference type="EMBL" id="MBB6452653.1"/>
    </source>
</evidence>
<dbReference type="RefSeq" id="WP_174495224.1">
    <property type="nucleotide sequence ID" value="NZ_CADDWK010000003.1"/>
</dbReference>
<gene>
    <name evidence="1" type="ORF">HNQ94_001099</name>
</gene>
<dbReference type="GO" id="GO:0003677">
    <property type="term" value="F:DNA binding"/>
    <property type="evidence" value="ECO:0007669"/>
    <property type="project" value="UniProtKB-KW"/>
</dbReference>